<protein>
    <submittedName>
        <fullName evidence="1">Uncharacterized protein</fullName>
    </submittedName>
</protein>
<name>A0AAV5RVB4_MAUHU</name>
<organism evidence="1 2">
    <name type="scientific">Maudiozyma humilis</name>
    <name type="common">Sour dough yeast</name>
    <name type="synonym">Kazachstania humilis</name>
    <dbReference type="NCBI Taxonomy" id="51915"/>
    <lineage>
        <taxon>Eukaryota</taxon>
        <taxon>Fungi</taxon>
        <taxon>Dikarya</taxon>
        <taxon>Ascomycota</taxon>
        <taxon>Saccharomycotina</taxon>
        <taxon>Saccharomycetes</taxon>
        <taxon>Saccharomycetales</taxon>
        <taxon>Saccharomycetaceae</taxon>
        <taxon>Maudiozyma</taxon>
    </lineage>
</organism>
<dbReference type="Proteomes" id="UP001377567">
    <property type="component" value="Unassembled WGS sequence"/>
</dbReference>
<sequence>MSSHKTFIKGDINPYLWEHADTLQSLNLTPPDILPNIEAADAQYFKLTRNIVNKYNMDQIQNLTLHVNPLSFFTKGSNPLKIRSLCLNLREDTLNAEPVDEAVHYYDVFDKETLMELEMLSWYSENSADVDIYSHWKLEEFYEFKNIRDLTFLSLFANDDYIKGCIINFTKLKKLKVDFMFDTPISKATMDLMGKSPCAKTIEYLDIKIEDLDTPLLTVVNDEISNFDIGITCKCDDCKRTAEEVIFKKYFPTKESYIIKDFHDIEQRNFILQMFKLFTIIPYSSGFDEYPSIGFYSRPLKAFVKKVNSLLFSDDEKLDKKESRAHEISEDDIIALYHMFLHSMRKNFDFFLPRFQNLEFLVLNDVPTKVIQYDEFQKCNVPIFHHYNYKSNQVYELINDESLFD</sequence>
<keyword evidence="2" id="KW-1185">Reference proteome</keyword>
<dbReference type="EMBL" id="BTGD01000005">
    <property type="protein sequence ID" value="GMM55589.1"/>
    <property type="molecule type" value="Genomic_DNA"/>
</dbReference>
<evidence type="ECO:0000313" key="2">
    <source>
        <dbReference type="Proteomes" id="UP001377567"/>
    </source>
</evidence>
<gene>
    <name evidence="1" type="ORF">DAKH74_022050</name>
</gene>
<accession>A0AAV5RVB4</accession>
<evidence type="ECO:0000313" key="1">
    <source>
        <dbReference type="EMBL" id="GMM55589.1"/>
    </source>
</evidence>
<reference evidence="1 2" key="1">
    <citation type="journal article" date="2023" name="Elife">
        <title>Identification of key yeast species and microbe-microbe interactions impacting larval growth of Drosophila in the wild.</title>
        <authorList>
            <person name="Mure A."/>
            <person name="Sugiura Y."/>
            <person name="Maeda R."/>
            <person name="Honda K."/>
            <person name="Sakurai N."/>
            <person name="Takahashi Y."/>
            <person name="Watada M."/>
            <person name="Katoh T."/>
            <person name="Gotoh A."/>
            <person name="Gotoh Y."/>
            <person name="Taniguchi I."/>
            <person name="Nakamura K."/>
            <person name="Hayashi T."/>
            <person name="Katayama T."/>
            <person name="Uemura T."/>
            <person name="Hattori Y."/>
        </authorList>
    </citation>
    <scope>NUCLEOTIDE SEQUENCE [LARGE SCALE GENOMIC DNA]</scope>
    <source>
        <strain evidence="1 2">KH-74</strain>
    </source>
</reference>
<proteinExistence type="predicted"/>
<comment type="caution">
    <text evidence="1">The sequence shown here is derived from an EMBL/GenBank/DDBJ whole genome shotgun (WGS) entry which is preliminary data.</text>
</comment>
<dbReference type="AlphaFoldDB" id="A0AAV5RVB4"/>